<dbReference type="EMBL" id="CP041166">
    <property type="protein sequence ID" value="QFR43963.1"/>
    <property type="molecule type" value="Genomic_DNA"/>
</dbReference>
<comment type="similarity">
    <text evidence="1 3">Belongs to the short-chain dehydrogenases/reductases (SDR) family.</text>
</comment>
<dbReference type="SUPFAM" id="SSF51735">
    <property type="entry name" value="NAD(P)-binding Rossmann-fold domains"/>
    <property type="match status" value="1"/>
</dbReference>
<sequence length="248" mass="27254">MLPSQFIYLKGNTMQNKTILVTGANGGLGNAFIEALLEQSPKKIYAAARDIKTLEHLKNRNNIELLELDITDAASVQAAKERANDIDVLINNAGVNSNARVFGANYHDLEVNYKGTANLCKSYFEYAKEHKMQIINISSIAALCNLPIMAEYSISKSALHSFTQALRAELKAYGSEVYEVFPGPIDTRLTEGADMPKADPMDVAKEVLKCVAKREFEIFPDGFAKMIQERLIADPQGVEADFAMSVAG</sequence>
<dbReference type="PANTHER" id="PTHR44169:SF6">
    <property type="entry name" value="NADPH-DEPENDENT 1-ACYLDIHYDROXYACETONE PHOSPHATE REDUCTASE"/>
    <property type="match status" value="1"/>
</dbReference>
<dbReference type="PANTHER" id="PTHR44169">
    <property type="entry name" value="NADPH-DEPENDENT 1-ACYLDIHYDROXYACETONE PHOSPHATE REDUCTASE"/>
    <property type="match status" value="1"/>
</dbReference>
<dbReference type="InterPro" id="IPR020904">
    <property type="entry name" value="Sc_DH/Rdtase_CS"/>
</dbReference>
<proteinExistence type="inferred from homology"/>
<evidence type="ECO:0000313" key="4">
    <source>
        <dbReference type="EMBL" id="QFR43963.1"/>
    </source>
</evidence>
<evidence type="ECO:0000256" key="2">
    <source>
        <dbReference type="ARBA" id="ARBA00023002"/>
    </source>
</evidence>
<dbReference type="Proteomes" id="UP000326061">
    <property type="component" value="Chromosome"/>
</dbReference>
<dbReference type="AlphaFoldDB" id="A0AAJ4A573"/>
<dbReference type="PROSITE" id="PS00061">
    <property type="entry name" value="ADH_SHORT"/>
    <property type="match status" value="1"/>
</dbReference>
<name>A0AAJ4A573_9BACT</name>
<reference evidence="5" key="1">
    <citation type="submission" date="2019-06" db="EMBL/GenBank/DDBJ databases">
        <title>Sulfurimonas gotlandica sp. nov., a chemoautotrophic and psychrotolerant epsilonproteobacterium isolated from a pelagic redoxcline, and an emended description of the genus Sulfurimonas.</title>
        <authorList>
            <person name="Wang S."/>
            <person name="Jiang L."/>
            <person name="Shao Z."/>
        </authorList>
    </citation>
    <scope>NUCLEOTIDE SEQUENCE [LARGE SCALE GENOMIC DNA]</scope>
    <source>
        <strain evidence="5">1-1N</strain>
    </source>
</reference>
<keyword evidence="5" id="KW-1185">Reference proteome</keyword>
<evidence type="ECO:0000256" key="3">
    <source>
        <dbReference type="RuleBase" id="RU000363"/>
    </source>
</evidence>
<dbReference type="PRINTS" id="PR00081">
    <property type="entry name" value="GDHRDH"/>
</dbReference>
<dbReference type="Gene3D" id="3.40.50.720">
    <property type="entry name" value="NAD(P)-binding Rossmann-like Domain"/>
    <property type="match status" value="1"/>
</dbReference>
<keyword evidence="2" id="KW-0560">Oxidoreductase</keyword>
<evidence type="ECO:0000256" key="1">
    <source>
        <dbReference type="ARBA" id="ARBA00006484"/>
    </source>
</evidence>
<accession>A0AAJ4A573</accession>
<dbReference type="PRINTS" id="PR00080">
    <property type="entry name" value="SDRFAMILY"/>
</dbReference>
<organism evidence="4 5">
    <name type="scientific">Sulfurimonas xiamenensis</name>
    <dbReference type="NCBI Taxonomy" id="2590021"/>
    <lineage>
        <taxon>Bacteria</taxon>
        <taxon>Pseudomonadati</taxon>
        <taxon>Campylobacterota</taxon>
        <taxon>Epsilonproteobacteria</taxon>
        <taxon>Campylobacterales</taxon>
        <taxon>Sulfurimonadaceae</taxon>
        <taxon>Sulfurimonas</taxon>
    </lineage>
</organism>
<dbReference type="Pfam" id="PF00106">
    <property type="entry name" value="adh_short"/>
    <property type="match status" value="1"/>
</dbReference>
<dbReference type="InterPro" id="IPR036291">
    <property type="entry name" value="NAD(P)-bd_dom_sf"/>
</dbReference>
<evidence type="ECO:0000313" key="5">
    <source>
        <dbReference type="Proteomes" id="UP000326061"/>
    </source>
</evidence>
<gene>
    <name evidence="4" type="ORF">FJR47_08555</name>
</gene>
<protein>
    <submittedName>
        <fullName evidence="4">SDR family NAD(P)-dependent oxidoreductase</fullName>
    </submittedName>
</protein>
<dbReference type="GO" id="GO:0016491">
    <property type="term" value="F:oxidoreductase activity"/>
    <property type="evidence" value="ECO:0007669"/>
    <property type="project" value="UniProtKB-KW"/>
</dbReference>
<dbReference type="InterPro" id="IPR002347">
    <property type="entry name" value="SDR_fam"/>
</dbReference>
<dbReference type="KEGG" id="suln:FJR47_08555"/>